<dbReference type="EMBL" id="OU963902">
    <property type="protein sequence ID" value="CAH0407639.1"/>
    <property type="molecule type" value="Genomic_DNA"/>
</dbReference>
<keyword evidence="4 6" id="KW-0862">Zinc</keyword>
<dbReference type="SUPFAM" id="SSF49599">
    <property type="entry name" value="TRAF domain-like"/>
    <property type="match status" value="1"/>
</dbReference>
<evidence type="ECO:0000256" key="1">
    <source>
        <dbReference type="ARBA" id="ARBA00009119"/>
    </source>
</evidence>
<dbReference type="InterPro" id="IPR004162">
    <property type="entry name" value="SINA-like_animal"/>
</dbReference>
<comment type="similarity">
    <text evidence="1 6">Belongs to the SINA (Seven in absentia) family.</text>
</comment>
<keyword evidence="3 5" id="KW-0863">Zinc-finger</keyword>
<dbReference type="Pfam" id="PF21362">
    <property type="entry name" value="Sina_RING"/>
    <property type="match status" value="1"/>
</dbReference>
<dbReference type="SUPFAM" id="SSF57850">
    <property type="entry name" value="RING/U-box"/>
    <property type="match status" value="1"/>
</dbReference>
<comment type="pathway">
    <text evidence="6">Protein modification; protein ubiquitination.</text>
</comment>
<feature type="region of interest" description="Disordered" evidence="7">
    <location>
        <begin position="181"/>
        <end position="203"/>
    </location>
</feature>
<evidence type="ECO:0000256" key="7">
    <source>
        <dbReference type="SAM" id="MobiDB-lite"/>
    </source>
</evidence>
<feature type="region of interest" description="Disordered" evidence="7">
    <location>
        <begin position="224"/>
        <end position="271"/>
    </location>
</feature>
<feature type="compositionally biased region" description="Low complexity" evidence="7">
    <location>
        <begin position="185"/>
        <end position="196"/>
    </location>
</feature>
<protein>
    <recommendedName>
        <fullName evidence="6">E3 ubiquitin-protein ligase</fullName>
        <ecNumber evidence="6">2.3.2.27</ecNumber>
    </recommendedName>
</protein>
<feature type="region of interest" description="Disordered" evidence="7">
    <location>
        <begin position="1"/>
        <end position="107"/>
    </location>
</feature>
<feature type="region of interest" description="Disordered" evidence="7">
    <location>
        <begin position="325"/>
        <end position="353"/>
    </location>
</feature>
<evidence type="ECO:0000313" key="9">
    <source>
        <dbReference type="EMBL" id="CAH0407639.1"/>
    </source>
</evidence>
<dbReference type="InterPro" id="IPR008974">
    <property type="entry name" value="TRAF-like"/>
</dbReference>
<dbReference type="Gene3D" id="3.30.40.10">
    <property type="entry name" value="Zinc/RING finger domain, C3HC4 (zinc finger)"/>
    <property type="match status" value="2"/>
</dbReference>
<gene>
    <name evidence="9" type="ORF">CHILSU_LOCUS11040</name>
</gene>
<proteinExistence type="inferred from homology"/>
<dbReference type="Pfam" id="PF03145">
    <property type="entry name" value="Sina_TRAF"/>
    <property type="match status" value="1"/>
</dbReference>
<dbReference type="Proteomes" id="UP001153292">
    <property type="component" value="Chromosome 9"/>
</dbReference>
<dbReference type="InterPro" id="IPR049548">
    <property type="entry name" value="Sina-like_RING"/>
</dbReference>
<evidence type="ECO:0000256" key="3">
    <source>
        <dbReference type="ARBA" id="ARBA00022771"/>
    </source>
</evidence>
<feature type="compositionally biased region" description="Low complexity" evidence="7">
    <location>
        <begin position="252"/>
        <end position="265"/>
    </location>
</feature>
<dbReference type="InterPro" id="IPR013083">
    <property type="entry name" value="Znf_RING/FYVE/PHD"/>
</dbReference>
<accession>A0ABN8BJD0</accession>
<sequence>MGSRKEHLKKSLGITEYPWSSDDDDQPMPDVHLLRRQSAEPRPSVADMPGTSGQQLSESPLMSPPKRNQAEMFWSLMNNTPKPSSSSGASRTRACEGPRPPTNTPASEIRTDRMTAAADIQRILAFKKITQCRLNNSLRPTKSNSSLYSMSSRGLPGPSRNPLFTPSLTSASIKAHQNALKRLQSSRSAQPSFSSRCGNPSTSDRISYMEMEMLELPRFLKRRLPPSPQTVASTPVPGPAPKPPPAVPEPPSSDTSSRSTRNENTATDKDAVVEVNTSQNTTGMSLEEEIVEIDAQDEPDGSTNTGENTTQSAVVNADVELNQVITVDANEEPKRPQQERRREGNASADDAEPCSVKEFNQNLLRLLECPVCLEWMEPPMSQCRRGHLVCSRCRARLSSCPVCRTTFSSVRNRAMEGVAEMVRYPCRHMCGREVRLRRRNAHEASCGARRYACPAPACAERPPLPRDQLAQHLQSKHMPMLKIGRKHKFSMKVNSEQHDTWVIAALHEYFSLRVDVDIRTWGVIVYVTYIGPKCNAKNFIYEVSVVGQHNSRKLVYARATHSDLESCSLNVSRQDCFHLTIDQALNFLRVKNRHCEPDKFLDFNVEITKSEAETRDDSDS</sequence>
<evidence type="ECO:0000256" key="6">
    <source>
        <dbReference type="RuleBase" id="RU201113"/>
    </source>
</evidence>
<comment type="domain">
    <text evidence="6">The SBD domain (substrate-binding domain) mediates the interaction with substrate proteins. It is related to the TRAF family.</text>
</comment>
<feature type="compositionally biased region" description="Polar residues" evidence="7">
    <location>
        <begin position="76"/>
        <end position="90"/>
    </location>
</feature>
<feature type="compositionally biased region" description="Pro residues" evidence="7">
    <location>
        <begin position="236"/>
        <end position="251"/>
    </location>
</feature>
<comment type="catalytic activity">
    <reaction evidence="6">
        <text>S-ubiquitinyl-[E2 ubiquitin-conjugating enzyme]-L-cysteine + [acceptor protein]-L-lysine = [E2 ubiquitin-conjugating enzyme]-L-cysteine + N(6)-ubiquitinyl-[acceptor protein]-L-lysine.</text>
        <dbReference type="EC" id="2.3.2.27"/>
    </reaction>
</comment>
<keyword evidence="10" id="KW-1185">Reference proteome</keyword>
<evidence type="ECO:0000313" key="10">
    <source>
        <dbReference type="Proteomes" id="UP001153292"/>
    </source>
</evidence>
<dbReference type="EC" id="2.3.2.27" evidence="6"/>
<dbReference type="InterPro" id="IPR001841">
    <property type="entry name" value="Znf_RING"/>
</dbReference>
<feature type="compositionally biased region" description="Polar residues" evidence="7">
    <location>
        <begin position="51"/>
        <end position="60"/>
    </location>
</feature>
<evidence type="ECO:0000256" key="5">
    <source>
        <dbReference type="PROSITE-ProRule" id="PRU00175"/>
    </source>
</evidence>
<evidence type="ECO:0000256" key="2">
    <source>
        <dbReference type="ARBA" id="ARBA00022723"/>
    </source>
</evidence>
<feature type="region of interest" description="Disordered" evidence="7">
    <location>
        <begin position="137"/>
        <end position="166"/>
    </location>
</feature>
<dbReference type="Gene3D" id="2.60.210.10">
    <property type="entry name" value="Apoptosis, Tumor Necrosis Factor Receptor Associated Protein 2, Chain A"/>
    <property type="match status" value="1"/>
</dbReference>
<dbReference type="PANTHER" id="PTHR45877">
    <property type="entry name" value="E3 UBIQUITIN-PROTEIN LIGASE SIAH2"/>
    <property type="match status" value="1"/>
</dbReference>
<dbReference type="InterPro" id="IPR018121">
    <property type="entry name" value="7-in-absentia-prot_TRAF-dom"/>
</dbReference>
<keyword evidence="2 6" id="KW-0479">Metal-binding</keyword>
<feature type="compositionally biased region" description="Basic and acidic residues" evidence="7">
    <location>
        <begin position="331"/>
        <end position="344"/>
    </location>
</feature>
<evidence type="ECO:0000259" key="8">
    <source>
        <dbReference type="PROSITE" id="PS50089"/>
    </source>
</evidence>
<dbReference type="PANTHER" id="PTHR45877:SF2">
    <property type="entry name" value="E3 UBIQUITIN-PROTEIN LIGASE SINA-RELATED"/>
    <property type="match status" value="1"/>
</dbReference>
<feature type="compositionally biased region" description="Polar residues" evidence="7">
    <location>
        <begin position="137"/>
        <end position="152"/>
    </location>
</feature>
<feature type="compositionally biased region" description="Basic residues" evidence="7">
    <location>
        <begin position="1"/>
        <end position="10"/>
    </location>
</feature>
<name>A0ABN8BJD0_CHISP</name>
<dbReference type="PROSITE" id="PS50089">
    <property type="entry name" value="ZF_RING_2"/>
    <property type="match status" value="1"/>
</dbReference>
<comment type="function">
    <text evidence="6">E3 ubiquitin-protein ligase that mediates ubiquitination and subsequent proteasomal degradation of target proteins. E3 ubiquitin ligases accept ubiquitin from an E2 ubiquitin-conjugating enzyme in the form of a thioester and then directly transfers the ubiquitin to targeted substrates.</text>
</comment>
<reference evidence="9" key="1">
    <citation type="submission" date="2021-12" db="EMBL/GenBank/DDBJ databases">
        <authorList>
            <person name="King R."/>
        </authorList>
    </citation>
    <scope>NUCLEOTIDE SEQUENCE</scope>
</reference>
<evidence type="ECO:0000256" key="4">
    <source>
        <dbReference type="ARBA" id="ARBA00022833"/>
    </source>
</evidence>
<organism evidence="9 10">
    <name type="scientific">Chilo suppressalis</name>
    <name type="common">Asiatic rice borer moth</name>
    <dbReference type="NCBI Taxonomy" id="168631"/>
    <lineage>
        <taxon>Eukaryota</taxon>
        <taxon>Metazoa</taxon>
        <taxon>Ecdysozoa</taxon>
        <taxon>Arthropoda</taxon>
        <taxon>Hexapoda</taxon>
        <taxon>Insecta</taxon>
        <taxon>Pterygota</taxon>
        <taxon>Neoptera</taxon>
        <taxon>Endopterygota</taxon>
        <taxon>Lepidoptera</taxon>
        <taxon>Glossata</taxon>
        <taxon>Ditrysia</taxon>
        <taxon>Pyraloidea</taxon>
        <taxon>Crambidae</taxon>
        <taxon>Crambinae</taxon>
        <taxon>Chilo</taxon>
    </lineage>
</organism>
<comment type="domain">
    <text evidence="6">The RING-type zinc finger domain is essential for ubiquitin ligase activity.</text>
</comment>
<keyword evidence="6" id="KW-0833">Ubl conjugation pathway</keyword>
<feature type="domain" description="RING-type" evidence="8">
    <location>
        <begin position="369"/>
        <end position="404"/>
    </location>
</feature>